<reference evidence="12" key="2">
    <citation type="submission" date="2023-01" db="EMBL/GenBank/DDBJ databases">
        <authorList>
            <person name="Sun Q."/>
            <person name="Evtushenko L."/>
        </authorList>
    </citation>
    <scope>NUCLEOTIDE SEQUENCE</scope>
    <source>
        <strain evidence="12">VKM Ac-1321</strain>
    </source>
</reference>
<evidence type="ECO:0000256" key="1">
    <source>
        <dbReference type="ARBA" id="ARBA00000085"/>
    </source>
</evidence>
<dbReference type="EMBL" id="BSFP01000061">
    <property type="protein sequence ID" value="GLL05666.1"/>
    <property type="molecule type" value="Genomic_DNA"/>
</dbReference>
<dbReference type="InterPro" id="IPR050482">
    <property type="entry name" value="Sensor_HK_TwoCompSys"/>
</dbReference>
<evidence type="ECO:0000259" key="10">
    <source>
        <dbReference type="Pfam" id="PF02518"/>
    </source>
</evidence>
<evidence type="ECO:0000256" key="2">
    <source>
        <dbReference type="ARBA" id="ARBA00012438"/>
    </source>
</evidence>
<dbReference type="PANTHER" id="PTHR24421:SF10">
    <property type="entry name" value="NITRATE_NITRITE SENSOR PROTEIN NARQ"/>
    <property type="match status" value="1"/>
</dbReference>
<dbReference type="AlphaFoldDB" id="A0A9W6NQW3"/>
<dbReference type="InterPro" id="IPR036890">
    <property type="entry name" value="HATPase_C_sf"/>
</dbReference>
<feature type="domain" description="Signal transduction histidine kinase subgroup 3 dimerisation and phosphoacceptor" evidence="11">
    <location>
        <begin position="396"/>
        <end position="464"/>
    </location>
</feature>
<reference evidence="12" key="1">
    <citation type="journal article" date="2014" name="Int. J. Syst. Evol. Microbiol.">
        <title>Complete genome sequence of Corynebacterium casei LMG S-19264T (=DSM 44701T), isolated from a smear-ripened cheese.</title>
        <authorList>
            <consortium name="US DOE Joint Genome Institute (JGI-PGF)"/>
            <person name="Walter F."/>
            <person name="Albersmeier A."/>
            <person name="Kalinowski J."/>
            <person name="Ruckert C."/>
        </authorList>
    </citation>
    <scope>NUCLEOTIDE SEQUENCE</scope>
    <source>
        <strain evidence="12">VKM Ac-1321</strain>
    </source>
</reference>
<dbReference type="GO" id="GO:0046983">
    <property type="term" value="F:protein dimerization activity"/>
    <property type="evidence" value="ECO:0007669"/>
    <property type="project" value="InterPro"/>
</dbReference>
<feature type="transmembrane region" description="Helical" evidence="9">
    <location>
        <begin position="76"/>
        <end position="94"/>
    </location>
</feature>
<dbReference type="GO" id="GO:0000155">
    <property type="term" value="F:phosphorelay sensor kinase activity"/>
    <property type="evidence" value="ECO:0007669"/>
    <property type="project" value="InterPro"/>
</dbReference>
<keyword evidence="4" id="KW-0808">Transferase</keyword>
<dbReference type="GO" id="GO:0016020">
    <property type="term" value="C:membrane"/>
    <property type="evidence" value="ECO:0007669"/>
    <property type="project" value="InterPro"/>
</dbReference>
<evidence type="ECO:0000256" key="5">
    <source>
        <dbReference type="ARBA" id="ARBA00022741"/>
    </source>
</evidence>
<dbReference type="GO" id="GO:0005524">
    <property type="term" value="F:ATP binding"/>
    <property type="evidence" value="ECO:0007669"/>
    <property type="project" value="UniProtKB-KW"/>
</dbReference>
<dbReference type="Pfam" id="PF02518">
    <property type="entry name" value="HATPase_c"/>
    <property type="match status" value="1"/>
</dbReference>
<accession>A0A9W6NQW3</accession>
<evidence type="ECO:0000256" key="3">
    <source>
        <dbReference type="ARBA" id="ARBA00022553"/>
    </source>
</evidence>
<feature type="transmembrane region" description="Helical" evidence="9">
    <location>
        <begin position="246"/>
        <end position="264"/>
    </location>
</feature>
<gene>
    <name evidence="12" type="ORF">GCM10017581_074130</name>
</gene>
<feature type="transmembrane region" description="Helical" evidence="9">
    <location>
        <begin position="212"/>
        <end position="234"/>
    </location>
</feature>
<protein>
    <recommendedName>
        <fullName evidence="2">histidine kinase</fullName>
        <ecNumber evidence="2">2.7.13.3</ecNumber>
    </recommendedName>
</protein>
<feature type="transmembrane region" description="Helical" evidence="9">
    <location>
        <begin position="177"/>
        <end position="200"/>
    </location>
</feature>
<evidence type="ECO:0000256" key="4">
    <source>
        <dbReference type="ARBA" id="ARBA00022679"/>
    </source>
</evidence>
<keyword evidence="3" id="KW-0597">Phosphoprotein</keyword>
<proteinExistence type="predicted"/>
<keyword evidence="6 12" id="KW-0418">Kinase</keyword>
<dbReference type="Proteomes" id="UP001143480">
    <property type="component" value="Unassembled WGS sequence"/>
</dbReference>
<keyword evidence="13" id="KW-1185">Reference proteome</keyword>
<keyword evidence="8" id="KW-0902">Two-component regulatory system</keyword>
<comment type="caution">
    <text evidence="12">The sequence shown here is derived from an EMBL/GenBank/DDBJ whole genome shotgun (WGS) entry which is preliminary data.</text>
</comment>
<evidence type="ECO:0000256" key="8">
    <source>
        <dbReference type="ARBA" id="ARBA00023012"/>
    </source>
</evidence>
<evidence type="ECO:0000256" key="7">
    <source>
        <dbReference type="ARBA" id="ARBA00022840"/>
    </source>
</evidence>
<evidence type="ECO:0000313" key="13">
    <source>
        <dbReference type="Proteomes" id="UP001143480"/>
    </source>
</evidence>
<dbReference type="CDD" id="cd16917">
    <property type="entry name" value="HATPase_UhpB-NarQ-NarX-like"/>
    <property type="match status" value="1"/>
</dbReference>
<keyword evidence="9" id="KW-0472">Membrane</keyword>
<organism evidence="12 13">
    <name type="scientific">Dactylosporangium matsuzakiense</name>
    <dbReference type="NCBI Taxonomy" id="53360"/>
    <lineage>
        <taxon>Bacteria</taxon>
        <taxon>Bacillati</taxon>
        <taxon>Actinomycetota</taxon>
        <taxon>Actinomycetes</taxon>
        <taxon>Micromonosporales</taxon>
        <taxon>Micromonosporaceae</taxon>
        <taxon>Dactylosporangium</taxon>
    </lineage>
</organism>
<evidence type="ECO:0000313" key="12">
    <source>
        <dbReference type="EMBL" id="GLL05666.1"/>
    </source>
</evidence>
<keyword evidence="9" id="KW-1133">Transmembrane helix</keyword>
<sequence length="598" mass="62299">MTPVACIDYTHSVGMRAPLGPVLLAAGGVALGVAGLALKAEDGSHPSADLVFGGVNGFLFLAAGVVAHVRKPGNRVGLLMVLVGVGWFAEDLQFSWVPWVFTVGGLLSHVSTAIGAHLVLAYPAGRLGSVVERVLAALAYLVALVWPAFGLLFYDGAGLGLHKPANLLLLRNDPPTWRFVTESTELVGGVVACGVAVVLLQRWRTAGRPLRLILAPVLITGVAAALATAVGGIAGYDSPSARLVLAAYKVLCCLLPLGFLAGVLRLRVGPTRVDTFLVELGQEPAADLQTLLARSLRDPSLRVALWHEPSRSYVDDDGHPVPVPADGPARAVTEVGFGGRPLAVLIHDPALREDRARLDAVAAGAAVALERRRLAGAMLTQVERSRERIVAATDAERRRFGQDLHDGAQQNLAVAAAYLRQAVGRLDGTADATALEALRRSDRALGDVTRELREIAHGLRPAALTELGIGPALDALAAAMPIPVELHTTAVPRLAGTVELTVYMVVKEAFANTLKHGRATRASVRLRHTGTELEIHVGDDGAGGAAVERGRGLLGLQDRVQAVGGTLTVISPPGEGTILSAVLPATPTPAAEAGDAVS</sequence>
<keyword evidence="7" id="KW-0067">ATP-binding</keyword>
<keyword evidence="9" id="KW-0812">Transmembrane</keyword>
<feature type="transmembrane region" description="Helical" evidence="9">
    <location>
        <begin position="134"/>
        <end position="157"/>
    </location>
</feature>
<feature type="domain" description="Histidine kinase/HSP90-like ATPase" evidence="10">
    <location>
        <begin position="499"/>
        <end position="586"/>
    </location>
</feature>
<dbReference type="EC" id="2.7.13.3" evidence="2"/>
<keyword evidence="5" id="KW-0547">Nucleotide-binding</keyword>
<name>A0A9W6NQW3_9ACTN</name>
<evidence type="ECO:0000259" key="11">
    <source>
        <dbReference type="Pfam" id="PF07730"/>
    </source>
</evidence>
<feature type="transmembrane region" description="Helical" evidence="9">
    <location>
        <begin position="19"/>
        <end position="38"/>
    </location>
</feature>
<feature type="transmembrane region" description="Helical" evidence="9">
    <location>
        <begin position="100"/>
        <end position="122"/>
    </location>
</feature>
<dbReference type="InterPro" id="IPR011712">
    <property type="entry name" value="Sig_transdc_His_kin_sub3_dim/P"/>
</dbReference>
<dbReference type="InterPro" id="IPR003594">
    <property type="entry name" value="HATPase_dom"/>
</dbReference>
<evidence type="ECO:0000256" key="9">
    <source>
        <dbReference type="SAM" id="Phobius"/>
    </source>
</evidence>
<feature type="transmembrane region" description="Helical" evidence="9">
    <location>
        <begin position="50"/>
        <end position="69"/>
    </location>
</feature>
<dbReference type="PANTHER" id="PTHR24421">
    <property type="entry name" value="NITRATE/NITRITE SENSOR PROTEIN NARX-RELATED"/>
    <property type="match status" value="1"/>
</dbReference>
<comment type="catalytic activity">
    <reaction evidence="1">
        <text>ATP + protein L-histidine = ADP + protein N-phospho-L-histidine.</text>
        <dbReference type="EC" id="2.7.13.3"/>
    </reaction>
</comment>
<dbReference type="SUPFAM" id="SSF55874">
    <property type="entry name" value="ATPase domain of HSP90 chaperone/DNA topoisomerase II/histidine kinase"/>
    <property type="match status" value="1"/>
</dbReference>
<dbReference type="Gene3D" id="3.30.565.10">
    <property type="entry name" value="Histidine kinase-like ATPase, C-terminal domain"/>
    <property type="match status" value="1"/>
</dbReference>
<dbReference type="Pfam" id="PF07730">
    <property type="entry name" value="HisKA_3"/>
    <property type="match status" value="1"/>
</dbReference>
<evidence type="ECO:0000256" key="6">
    <source>
        <dbReference type="ARBA" id="ARBA00022777"/>
    </source>
</evidence>